<proteinExistence type="inferred from homology"/>
<comment type="subcellular location">
    <subcellularLocation>
        <location evidence="1">Membrane</location>
        <topology evidence="1">Single-pass type I membrane protein</topology>
    </subcellularLocation>
</comment>
<feature type="domain" description="Fibronectin type-III" evidence="14">
    <location>
        <begin position="420"/>
        <end position="514"/>
    </location>
</feature>
<dbReference type="InterPro" id="IPR003961">
    <property type="entry name" value="FN3_dom"/>
</dbReference>
<organism evidence="15 16">
    <name type="scientific">Sinocyclocheilus anshuiensis</name>
    <dbReference type="NCBI Taxonomy" id="1608454"/>
    <lineage>
        <taxon>Eukaryota</taxon>
        <taxon>Metazoa</taxon>
        <taxon>Chordata</taxon>
        <taxon>Craniata</taxon>
        <taxon>Vertebrata</taxon>
        <taxon>Euteleostomi</taxon>
        <taxon>Actinopterygii</taxon>
        <taxon>Neopterygii</taxon>
        <taxon>Teleostei</taxon>
        <taxon>Ostariophysi</taxon>
        <taxon>Cypriniformes</taxon>
        <taxon>Cyprinidae</taxon>
        <taxon>Cyprininae</taxon>
        <taxon>Sinocyclocheilus</taxon>
    </lineage>
</organism>
<feature type="chain" id="PRO_5025561579" evidence="13">
    <location>
        <begin position="24"/>
        <end position="826"/>
    </location>
</feature>
<dbReference type="PANTHER" id="PTHR48423">
    <property type="entry name" value="INTERLEUKIN-27 RECEPTOR SUBUNIT ALPHA"/>
    <property type="match status" value="1"/>
</dbReference>
<evidence type="ECO:0000256" key="9">
    <source>
        <dbReference type="ARBA" id="ARBA00023180"/>
    </source>
</evidence>
<evidence type="ECO:0000256" key="12">
    <source>
        <dbReference type="SAM" id="Phobius"/>
    </source>
</evidence>
<keyword evidence="3 12" id="KW-0812">Transmembrane</keyword>
<keyword evidence="9" id="KW-0325">Glycoprotein</keyword>
<feature type="region of interest" description="Disordered" evidence="11">
    <location>
        <begin position="764"/>
        <end position="790"/>
    </location>
</feature>
<name>A0A671PWT9_9TELE</name>
<evidence type="ECO:0000313" key="15">
    <source>
        <dbReference type="Ensembl" id="ENSSANP00000063692.1"/>
    </source>
</evidence>
<keyword evidence="8" id="KW-0675">Receptor</keyword>
<keyword evidence="16" id="KW-1185">Reference proteome</keyword>
<reference evidence="15" key="1">
    <citation type="submission" date="2025-08" db="UniProtKB">
        <authorList>
            <consortium name="Ensembl"/>
        </authorList>
    </citation>
    <scope>IDENTIFICATION</scope>
</reference>
<comment type="similarity">
    <text evidence="2">Belongs to the type I cytokine receptor family. Type 2 subfamily.</text>
</comment>
<dbReference type="InterPro" id="IPR052672">
    <property type="entry name" value="Type1_Cytokine_Rcpt_Type2"/>
</dbReference>
<gene>
    <name evidence="15" type="primary">LOC107661013</name>
</gene>
<dbReference type="InterPro" id="IPR010457">
    <property type="entry name" value="IgC2-like_lig-bd"/>
</dbReference>
<dbReference type="CDD" id="cd00063">
    <property type="entry name" value="FN3"/>
    <property type="match status" value="2"/>
</dbReference>
<feature type="compositionally biased region" description="Polar residues" evidence="11">
    <location>
        <begin position="780"/>
        <end position="790"/>
    </location>
</feature>
<dbReference type="Pfam" id="PF06328">
    <property type="entry name" value="Lep_receptor_Ig"/>
    <property type="match status" value="1"/>
</dbReference>
<protein>
    <submittedName>
        <fullName evidence="15">Granulocyte colony-stimulating factor receptor-like</fullName>
    </submittedName>
</protein>
<feature type="signal peptide" evidence="13">
    <location>
        <begin position="1"/>
        <end position="23"/>
    </location>
</feature>
<evidence type="ECO:0000256" key="4">
    <source>
        <dbReference type="ARBA" id="ARBA00022729"/>
    </source>
</evidence>
<evidence type="ECO:0000256" key="6">
    <source>
        <dbReference type="ARBA" id="ARBA00022989"/>
    </source>
</evidence>
<dbReference type="Pfam" id="PF00041">
    <property type="entry name" value="fn3"/>
    <property type="match status" value="1"/>
</dbReference>
<keyword evidence="6 12" id="KW-1133">Transmembrane helix</keyword>
<evidence type="ECO:0000313" key="16">
    <source>
        <dbReference type="Proteomes" id="UP000472260"/>
    </source>
</evidence>
<dbReference type="SUPFAM" id="SSF49265">
    <property type="entry name" value="Fibronectin type III"/>
    <property type="match status" value="3"/>
</dbReference>
<evidence type="ECO:0000256" key="10">
    <source>
        <dbReference type="ARBA" id="ARBA00023319"/>
    </source>
</evidence>
<evidence type="ECO:0000256" key="7">
    <source>
        <dbReference type="ARBA" id="ARBA00023136"/>
    </source>
</evidence>
<dbReference type="Proteomes" id="UP000472260">
    <property type="component" value="Unassembled WGS sequence"/>
</dbReference>
<reference evidence="15" key="2">
    <citation type="submission" date="2025-09" db="UniProtKB">
        <authorList>
            <consortium name="Ensembl"/>
        </authorList>
    </citation>
    <scope>IDENTIFICATION</scope>
</reference>
<keyword evidence="5" id="KW-0677">Repeat</keyword>
<evidence type="ECO:0000256" key="13">
    <source>
        <dbReference type="SAM" id="SignalP"/>
    </source>
</evidence>
<keyword evidence="7 12" id="KW-0472">Membrane</keyword>
<accession>A0A671PWT9</accession>
<dbReference type="InterPro" id="IPR036179">
    <property type="entry name" value="Ig-like_dom_sf"/>
</dbReference>
<evidence type="ECO:0000259" key="14">
    <source>
        <dbReference type="PROSITE" id="PS50853"/>
    </source>
</evidence>
<dbReference type="PANTHER" id="PTHR48423:SF1">
    <property type="entry name" value="INTERLEUKIN-27 RECEPTOR SUBUNIT ALPHA"/>
    <property type="match status" value="1"/>
</dbReference>
<dbReference type="SMART" id="SM00060">
    <property type="entry name" value="FN3"/>
    <property type="match status" value="2"/>
</dbReference>
<evidence type="ECO:0000256" key="2">
    <source>
        <dbReference type="ARBA" id="ARBA00008921"/>
    </source>
</evidence>
<sequence length="826" mass="92790">MASVWLVLVLWIFVNALIKVIQGSSCAKIHTPASVVLAGSPVSVSCSIEDDCPLTKSKDFRVAWKINNHFAPSNLSYQESSRTYGVIIPSLPDTDTFIACAVCEEENCQIVNGVQVKAGYPPSVPKNLSCSLNLTSKKRFLCQWDPGQEMANLATKYTLHIFRVMSKKVTCDQYLIPSGAHFYLIPRQSYALLSEVEINVTAVNVLGNATSETLKLIPMETVMFDPPEINRIEADVVGCLNYSWSLAKSQQWLTTAISLELSLKTVNNQQNKELVSDCFSQECFKLNVCDLFHGTNYSTTMRVKYSSLSKWSKWSEWSDPKIATTVMKAPTGSLDTWLKVDDQNAQLYWKPLENFHANGWNLFYTVESKEPKNTFCVTQESHCFFSITEKVEKVFLRATNAVSSSDHTEVPVYRNKGLGSVSNFSVHPQSEMSVLIAWGGTPASLNVTGYVLEWRSLCETPSPPLSFTLMDKNISSTIITGLKPYKPYEMSIYPKYDKGIGIPHTLVAYSSQKAPSVAPVLNFMEIRHSYVKLHWNEIPLEQRNGIIQGYTVYFWNELNNIKVIKTEETSIVVRDLQPHTKYEALLTVHTRGGSLNGSVVALATGHMDGIEMVLFVIPACLGLSLLAIVVFAYIGKHERVKMCLWPIIPDPANSSIKRWTTTDSMQGIPPFKEDKKPVLVYLSHFSLLDLDEKEPFKSDYFKENQWSHDIDSCDESHSSFQTSVRHDSEHDRDSVPYATVVFSGPYQNHSSCPPAYVRSESTQPLLGADDAGSPPPYENVSPSSSVSKVQRFTTFPQNSIESEENEELYEEFPMLRSLELRDTDHI</sequence>
<dbReference type="AlphaFoldDB" id="A0A671PWT9"/>
<dbReference type="Ensembl" id="ENSSANT00000067710.1">
    <property type="protein sequence ID" value="ENSSANP00000063692.1"/>
    <property type="gene ID" value="ENSSANG00000031716.1"/>
</dbReference>
<evidence type="ECO:0000256" key="11">
    <source>
        <dbReference type="SAM" id="MobiDB-lite"/>
    </source>
</evidence>
<dbReference type="SUPFAM" id="SSF48726">
    <property type="entry name" value="Immunoglobulin"/>
    <property type="match status" value="1"/>
</dbReference>
<keyword evidence="4 13" id="KW-0732">Signal</keyword>
<evidence type="ECO:0000256" key="1">
    <source>
        <dbReference type="ARBA" id="ARBA00004479"/>
    </source>
</evidence>
<dbReference type="PROSITE" id="PS50853">
    <property type="entry name" value="FN3"/>
    <property type="match status" value="2"/>
</dbReference>
<dbReference type="GO" id="GO:0005886">
    <property type="term" value="C:plasma membrane"/>
    <property type="evidence" value="ECO:0007669"/>
    <property type="project" value="UniProtKB-ARBA"/>
</dbReference>
<evidence type="ECO:0000256" key="8">
    <source>
        <dbReference type="ARBA" id="ARBA00023170"/>
    </source>
</evidence>
<evidence type="ECO:0000256" key="5">
    <source>
        <dbReference type="ARBA" id="ARBA00022737"/>
    </source>
</evidence>
<evidence type="ECO:0000256" key="3">
    <source>
        <dbReference type="ARBA" id="ARBA00022692"/>
    </source>
</evidence>
<keyword evidence="10" id="KW-0393">Immunoglobulin domain</keyword>
<dbReference type="Gene3D" id="2.60.40.10">
    <property type="entry name" value="Immunoglobulins"/>
    <property type="match status" value="5"/>
</dbReference>
<feature type="domain" description="Fibronectin type-III" evidence="14">
    <location>
        <begin position="515"/>
        <end position="610"/>
    </location>
</feature>
<dbReference type="InterPro" id="IPR013783">
    <property type="entry name" value="Ig-like_fold"/>
</dbReference>
<dbReference type="InterPro" id="IPR036116">
    <property type="entry name" value="FN3_sf"/>
</dbReference>
<feature type="transmembrane region" description="Helical" evidence="12">
    <location>
        <begin position="612"/>
        <end position="634"/>
    </location>
</feature>